<comment type="caution">
    <text evidence="2">Once thought to be involved in copper homeostasis, experiments in E.coli have shown this is not the case.</text>
</comment>
<dbReference type="InterPro" id="IPR036822">
    <property type="entry name" value="CutC-like_dom_sf"/>
</dbReference>
<dbReference type="InterPro" id="IPR005627">
    <property type="entry name" value="CutC-like"/>
</dbReference>
<organism evidence="3 4">
    <name type="scientific">Caballeronia udeis</name>
    <dbReference type="NCBI Taxonomy" id="1232866"/>
    <lineage>
        <taxon>Bacteria</taxon>
        <taxon>Pseudomonadati</taxon>
        <taxon>Pseudomonadota</taxon>
        <taxon>Betaproteobacteria</taxon>
        <taxon>Burkholderiales</taxon>
        <taxon>Burkholderiaceae</taxon>
        <taxon>Caballeronia</taxon>
    </lineage>
</organism>
<dbReference type="FunFam" id="3.20.20.380:FF:000001">
    <property type="entry name" value="Copper homeostasis protein CutC"/>
    <property type="match status" value="1"/>
</dbReference>
<dbReference type="SUPFAM" id="SSF110395">
    <property type="entry name" value="CutC-like"/>
    <property type="match status" value="1"/>
</dbReference>
<accession>A0A158I3P4</accession>
<keyword evidence="2" id="KW-0963">Cytoplasm</keyword>
<dbReference type="PANTHER" id="PTHR12598">
    <property type="entry name" value="COPPER HOMEOSTASIS PROTEIN CUTC"/>
    <property type="match status" value="1"/>
</dbReference>
<reference evidence="3 4" key="1">
    <citation type="submission" date="2016-01" db="EMBL/GenBank/DDBJ databases">
        <authorList>
            <person name="Oliw E.H."/>
        </authorList>
    </citation>
    <scope>NUCLEOTIDE SEQUENCE [LARGE SCALE GENOMIC DNA]</scope>
    <source>
        <strain evidence="3">LMG 27134</strain>
    </source>
</reference>
<evidence type="ECO:0000256" key="1">
    <source>
        <dbReference type="ARBA" id="ARBA00007768"/>
    </source>
</evidence>
<comment type="subcellular location">
    <subcellularLocation>
        <location evidence="2">Cytoplasm</location>
    </subcellularLocation>
</comment>
<evidence type="ECO:0000256" key="2">
    <source>
        <dbReference type="HAMAP-Rule" id="MF_00795"/>
    </source>
</evidence>
<proteinExistence type="inferred from homology"/>
<gene>
    <name evidence="2" type="primary">cutC</name>
    <name evidence="3" type="ORF">AWB69_05250</name>
</gene>
<dbReference type="HAMAP" id="MF_00795">
    <property type="entry name" value="CutC"/>
    <property type="match status" value="1"/>
</dbReference>
<dbReference type="EMBL" id="FCOK02000040">
    <property type="protein sequence ID" value="SAL51255.1"/>
    <property type="molecule type" value="Genomic_DNA"/>
</dbReference>
<dbReference type="Proteomes" id="UP000054683">
    <property type="component" value="Unassembled WGS sequence"/>
</dbReference>
<dbReference type="OrthoDB" id="9815677at2"/>
<dbReference type="GO" id="GO:0005737">
    <property type="term" value="C:cytoplasm"/>
    <property type="evidence" value="ECO:0007669"/>
    <property type="project" value="UniProtKB-SubCell"/>
</dbReference>
<evidence type="ECO:0000313" key="4">
    <source>
        <dbReference type="Proteomes" id="UP000054683"/>
    </source>
</evidence>
<dbReference type="AlphaFoldDB" id="A0A158I3P4"/>
<comment type="similarity">
    <text evidence="1 2">Belongs to the CutC family.</text>
</comment>
<dbReference type="GO" id="GO:0005507">
    <property type="term" value="F:copper ion binding"/>
    <property type="evidence" value="ECO:0007669"/>
    <property type="project" value="TreeGrafter"/>
</dbReference>
<dbReference type="RefSeq" id="WP_062089612.1">
    <property type="nucleotide sequence ID" value="NZ_FCOK02000040.1"/>
</dbReference>
<dbReference type="Gene3D" id="3.20.20.380">
    <property type="entry name" value="Copper homeostasis (CutC) domain"/>
    <property type="match status" value="1"/>
</dbReference>
<sequence length="258" mass="27704">MTVPPLLLEICAGSVTSCLAAQEGGAGRVEFCDNLLEGGTTPSYGAIASARDKLSIALNVIIRPRGGDFLYSDVEFDVMERDVFACKKLGVDGVVIGLLTADGDIDLTRTKRLVELAAPMPVTFHRAFDVAHDPFKALEDIILAGCNRLLTSGQEANALEGRVLIGKLREAAESRLVVMPGSGVRLNNIAQLVAETGCVEYHTSGHAPFASRMRYRNERVKMGGPGQDEYAIVETSADLVKQVIAEMNASWERLHCAG</sequence>
<protein>
    <recommendedName>
        <fullName evidence="2">PF03932 family protein CutC</fullName>
    </recommendedName>
</protein>
<evidence type="ECO:0000313" key="3">
    <source>
        <dbReference type="EMBL" id="SAL51255.1"/>
    </source>
</evidence>
<name>A0A158I3P4_9BURK</name>
<dbReference type="Pfam" id="PF03932">
    <property type="entry name" value="CutC"/>
    <property type="match status" value="1"/>
</dbReference>
<dbReference type="PANTHER" id="PTHR12598:SF0">
    <property type="entry name" value="COPPER HOMEOSTASIS PROTEIN CUTC HOMOLOG"/>
    <property type="match status" value="1"/>
</dbReference>